<dbReference type="PROSITE" id="PS51257">
    <property type="entry name" value="PROKAR_LIPOPROTEIN"/>
    <property type="match status" value="1"/>
</dbReference>
<evidence type="ECO:0000256" key="4">
    <source>
        <dbReference type="ARBA" id="ARBA00022825"/>
    </source>
</evidence>
<dbReference type="AlphaFoldDB" id="A0A511H7Q8"/>
<proteinExistence type="inferred from homology"/>
<reference evidence="11 12" key="1">
    <citation type="submission" date="2016-10" db="EMBL/GenBank/DDBJ databases">
        <authorList>
            <person name="Varghese N."/>
            <person name="Submissions S."/>
        </authorList>
    </citation>
    <scope>NUCLEOTIDE SEQUENCE [LARGE SCALE GENOMIC DNA]</scope>
    <source>
        <strain evidence="11 12">DSM 2260</strain>
    </source>
</reference>
<accession>A0A511H7Q8</accession>
<keyword evidence="2 5" id="KW-0645">Protease</keyword>
<dbReference type="InterPro" id="IPR015500">
    <property type="entry name" value="Peptidase_S8_subtilisin-rel"/>
</dbReference>
<dbReference type="PROSITE" id="PS00136">
    <property type="entry name" value="SUBTILASE_ASP"/>
    <property type="match status" value="1"/>
</dbReference>
<dbReference type="PROSITE" id="PS00138">
    <property type="entry name" value="SUBTILASE_SER"/>
    <property type="match status" value="1"/>
</dbReference>
<dbReference type="GO" id="GO:0004252">
    <property type="term" value="F:serine-type endopeptidase activity"/>
    <property type="evidence" value="ECO:0007669"/>
    <property type="project" value="UniProtKB-UniRule"/>
</dbReference>
<dbReference type="Pfam" id="PF00082">
    <property type="entry name" value="Peptidase_S8"/>
    <property type="match status" value="1"/>
</dbReference>
<feature type="active site" description="Charge relay system" evidence="5">
    <location>
        <position position="201"/>
    </location>
</feature>
<evidence type="ECO:0000259" key="8">
    <source>
        <dbReference type="Pfam" id="PF00082"/>
    </source>
</evidence>
<dbReference type="InterPro" id="IPR050131">
    <property type="entry name" value="Peptidase_S8_subtilisin-like"/>
</dbReference>
<dbReference type="EMBL" id="BJVY01000005">
    <property type="protein sequence ID" value="GEL69571.1"/>
    <property type="molecule type" value="Genomic_DNA"/>
</dbReference>
<keyword evidence="3 5" id="KW-0378">Hydrolase</keyword>
<dbReference type="InterPro" id="IPR023828">
    <property type="entry name" value="Peptidase_S8_Ser-AS"/>
</dbReference>
<evidence type="ECO:0000256" key="2">
    <source>
        <dbReference type="ARBA" id="ARBA00022670"/>
    </source>
</evidence>
<evidence type="ECO:0000256" key="5">
    <source>
        <dbReference type="PROSITE-ProRule" id="PRU01240"/>
    </source>
</evidence>
<evidence type="ECO:0000313" key="13">
    <source>
        <dbReference type="Proteomes" id="UP000321224"/>
    </source>
</evidence>
<feature type="active site" description="Charge relay system" evidence="5">
    <location>
        <position position="353"/>
    </location>
</feature>
<feature type="domain" description="Inhibitor I9" evidence="9">
    <location>
        <begin position="57"/>
        <end position="128"/>
    </location>
</feature>
<keyword evidence="7" id="KW-0732">Signal</keyword>
<dbReference type="InterPro" id="IPR036852">
    <property type="entry name" value="Peptidase_S8/S53_dom_sf"/>
</dbReference>
<evidence type="ECO:0000256" key="6">
    <source>
        <dbReference type="RuleBase" id="RU003355"/>
    </source>
</evidence>
<dbReference type="CDD" id="cd04077">
    <property type="entry name" value="Peptidases_S8_PCSK9_ProteinaseK_like"/>
    <property type="match status" value="1"/>
</dbReference>
<comment type="caution">
    <text evidence="10">The sequence shown here is derived from an EMBL/GenBank/DDBJ whole genome shotgun (WGS) entry which is preliminary data.</text>
</comment>
<evidence type="ECO:0000256" key="3">
    <source>
        <dbReference type="ARBA" id="ARBA00022801"/>
    </source>
</evidence>
<dbReference type="GO" id="GO:0005615">
    <property type="term" value="C:extracellular space"/>
    <property type="evidence" value="ECO:0007669"/>
    <property type="project" value="TreeGrafter"/>
</dbReference>
<dbReference type="Proteomes" id="UP000198717">
    <property type="component" value="Unassembled WGS sequence"/>
</dbReference>
<reference evidence="10 13" key="2">
    <citation type="submission" date="2019-07" db="EMBL/GenBank/DDBJ databases">
        <title>Whole genome shotgun sequence of Myxococcus virescens NBRC 100334.</title>
        <authorList>
            <person name="Hosoyama A."/>
            <person name="Uohara A."/>
            <person name="Ohji S."/>
            <person name="Ichikawa N."/>
        </authorList>
    </citation>
    <scope>NUCLEOTIDE SEQUENCE [LARGE SCALE GENOMIC DNA]</scope>
    <source>
        <strain evidence="10 13">NBRC 100334</strain>
    </source>
</reference>
<dbReference type="PROSITE" id="PS51892">
    <property type="entry name" value="SUBTILASE"/>
    <property type="match status" value="1"/>
</dbReference>
<dbReference type="InterPro" id="IPR022398">
    <property type="entry name" value="Peptidase_S8_His-AS"/>
</dbReference>
<dbReference type="Pfam" id="PF05922">
    <property type="entry name" value="Inhibitor_I9"/>
    <property type="match status" value="1"/>
</dbReference>
<dbReference type="SUPFAM" id="SSF52743">
    <property type="entry name" value="Subtilisin-like"/>
    <property type="match status" value="1"/>
</dbReference>
<dbReference type="InterPro" id="IPR037045">
    <property type="entry name" value="S8pro/Inhibitor_I9_sf"/>
</dbReference>
<feature type="signal peptide" evidence="7">
    <location>
        <begin position="1"/>
        <end position="22"/>
    </location>
</feature>
<dbReference type="SUPFAM" id="SSF54897">
    <property type="entry name" value="Protease propeptides/inhibitors"/>
    <property type="match status" value="1"/>
</dbReference>
<dbReference type="PANTHER" id="PTHR43806">
    <property type="entry name" value="PEPTIDASE S8"/>
    <property type="match status" value="1"/>
</dbReference>
<dbReference type="Gene3D" id="3.30.70.80">
    <property type="entry name" value="Peptidase S8 propeptide/proteinase inhibitor I9"/>
    <property type="match status" value="1"/>
</dbReference>
<organism evidence="10 13">
    <name type="scientific">Myxococcus virescens</name>
    <dbReference type="NCBI Taxonomy" id="83456"/>
    <lineage>
        <taxon>Bacteria</taxon>
        <taxon>Pseudomonadati</taxon>
        <taxon>Myxococcota</taxon>
        <taxon>Myxococcia</taxon>
        <taxon>Myxococcales</taxon>
        <taxon>Cystobacterineae</taxon>
        <taxon>Myxococcaceae</taxon>
        <taxon>Myxococcus</taxon>
    </lineage>
</organism>
<dbReference type="GO" id="GO:0006508">
    <property type="term" value="P:proteolysis"/>
    <property type="evidence" value="ECO:0007669"/>
    <property type="project" value="UniProtKB-KW"/>
</dbReference>
<feature type="chain" id="PRO_5022742161" evidence="7">
    <location>
        <begin position="23"/>
        <end position="435"/>
    </location>
</feature>
<evidence type="ECO:0000313" key="11">
    <source>
        <dbReference type="EMBL" id="SDD26227.1"/>
    </source>
</evidence>
<dbReference type="InterPro" id="IPR000209">
    <property type="entry name" value="Peptidase_S8/S53_dom"/>
</dbReference>
<dbReference type="FunFam" id="3.40.50.200:FF:000014">
    <property type="entry name" value="Proteinase K"/>
    <property type="match status" value="1"/>
</dbReference>
<feature type="domain" description="Peptidase S8/S53" evidence="8">
    <location>
        <begin position="159"/>
        <end position="389"/>
    </location>
</feature>
<dbReference type="Proteomes" id="UP000321224">
    <property type="component" value="Unassembled WGS sequence"/>
</dbReference>
<dbReference type="InterPro" id="IPR010259">
    <property type="entry name" value="S8pro/Inhibitor_I9"/>
</dbReference>
<evidence type="ECO:0000313" key="10">
    <source>
        <dbReference type="EMBL" id="GEL69571.1"/>
    </source>
</evidence>
<dbReference type="PROSITE" id="PS00137">
    <property type="entry name" value="SUBTILASE_HIS"/>
    <property type="match status" value="1"/>
</dbReference>
<evidence type="ECO:0000256" key="1">
    <source>
        <dbReference type="ARBA" id="ARBA00011073"/>
    </source>
</evidence>
<evidence type="ECO:0000256" key="7">
    <source>
        <dbReference type="SAM" id="SignalP"/>
    </source>
</evidence>
<dbReference type="PANTHER" id="PTHR43806:SF11">
    <property type="entry name" value="CEREVISIN-RELATED"/>
    <property type="match status" value="1"/>
</dbReference>
<protein>
    <submittedName>
        <fullName evidence="11">Serine protease, subtilisin family</fullName>
    </submittedName>
</protein>
<dbReference type="InterPro" id="IPR023827">
    <property type="entry name" value="Peptidase_S8_Asp-AS"/>
</dbReference>
<dbReference type="EMBL" id="FNAJ01000001">
    <property type="protein sequence ID" value="SDD26227.1"/>
    <property type="molecule type" value="Genomic_DNA"/>
</dbReference>
<dbReference type="InterPro" id="IPR034193">
    <property type="entry name" value="PCSK9_ProteinaseK-like"/>
</dbReference>
<dbReference type="PRINTS" id="PR00723">
    <property type="entry name" value="SUBTILISIN"/>
</dbReference>
<sequence>MNRHTLKLFVSVGMMLLMGACASRQVPCKDRTASRPTMGQKQTGKFITVRKKIPGEYIVVLKSPAQSLEQVEVQQATTSLTTAYGGTAFAMYENALRGFAAKMTEAQARAMANDPAVDYVQENGVVKIAESQQGPTWGIDRMDQRKLPLDKVYTFTATGQGVHIYILDTGVRFSHREFGGRASIGYDAIGDSMRGNDCNGHGTHVAGTAAGASYGLARNAFVHSVRVLGCDGSGATSGVIEGIDWVTRNHVSPAVANMSLGSDEDPALDDAVRRSIAAGVTYVVAAGNEDNDACKHSPARAPEAITVAATDSKDKRATFSNWGDCVDVFAPGNKIKSSWHYGDRESREMSGTSMATPHVTGLAALFLEVNPTAKPETVANAVFTNATENTVSNPGWCSPNLMAYSGFITALPGLPVVQLKDFLPKPAVVSSSEPR</sequence>
<evidence type="ECO:0000313" key="12">
    <source>
        <dbReference type="Proteomes" id="UP000198717"/>
    </source>
</evidence>
<comment type="similarity">
    <text evidence="1 5 6">Belongs to the peptidase S8 family.</text>
</comment>
<name>A0A511H7Q8_9BACT</name>
<feature type="active site" description="Charge relay system" evidence="5">
    <location>
        <position position="168"/>
    </location>
</feature>
<gene>
    <name evidence="10" type="ORF">MVI01_13550</name>
    <name evidence="11" type="ORF">SAMN04488504_101170</name>
</gene>
<keyword evidence="12" id="KW-1185">Reference proteome</keyword>
<dbReference type="RefSeq" id="WP_090484378.1">
    <property type="nucleotide sequence ID" value="NZ_BJVY01000005.1"/>
</dbReference>
<evidence type="ECO:0000259" key="9">
    <source>
        <dbReference type="Pfam" id="PF05922"/>
    </source>
</evidence>
<keyword evidence="4 5" id="KW-0720">Serine protease</keyword>
<dbReference type="Gene3D" id="3.40.50.200">
    <property type="entry name" value="Peptidase S8/S53 domain"/>
    <property type="match status" value="1"/>
</dbReference>